<feature type="region of interest" description="Disordered" evidence="1">
    <location>
        <begin position="300"/>
        <end position="391"/>
    </location>
</feature>
<feature type="region of interest" description="Disordered" evidence="1">
    <location>
        <begin position="151"/>
        <end position="189"/>
    </location>
</feature>
<evidence type="ECO:0000313" key="5">
    <source>
        <dbReference type="Proteomes" id="UP000836402"/>
    </source>
</evidence>
<feature type="region of interest" description="Disordered" evidence="1">
    <location>
        <begin position="750"/>
        <end position="806"/>
    </location>
</feature>
<protein>
    <submittedName>
        <fullName evidence="3">Uncharacterized protein</fullName>
    </submittedName>
</protein>
<evidence type="ECO:0000256" key="1">
    <source>
        <dbReference type="SAM" id="MobiDB-lite"/>
    </source>
</evidence>
<dbReference type="PANTHER" id="PTHR39211">
    <property type="entry name" value="CHROMOSOME 7, WHOLE GENOME SHOTGUN SEQUENCE"/>
    <property type="match status" value="1"/>
</dbReference>
<dbReference type="EMBL" id="LWDD02000223">
    <property type="protein sequence ID" value="KAE8262573.1"/>
    <property type="molecule type" value="Genomic_DNA"/>
</dbReference>
<reference evidence="2" key="3">
    <citation type="submission" date="2020-10" db="EMBL/GenBank/DDBJ databases">
        <authorList>
            <person name="Sedaghatjoo S."/>
        </authorList>
    </citation>
    <scope>NUCLEOTIDE SEQUENCE</scope>
    <source>
        <strain evidence="2">AZH3</strain>
    </source>
</reference>
<feature type="region of interest" description="Disordered" evidence="1">
    <location>
        <begin position="835"/>
        <end position="881"/>
    </location>
</feature>
<feature type="compositionally biased region" description="Polar residues" evidence="1">
    <location>
        <begin position="762"/>
        <end position="775"/>
    </location>
</feature>
<keyword evidence="5" id="KW-1185">Reference proteome</keyword>
<dbReference type="AlphaFoldDB" id="A0A177UE64"/>
<dbReference type="Proteomes" id="UP000077671">
    <property type="component" value="Unassembled WGS sequence"/>
</dbReference>
<feature type="region of interest" description="Disordered" evidence="1">
    <location>
        <begin position="1"/>
        <end position="32"/>
    </location>
</feature>
<comment type="caution">
    <text evidence="3">The sequence shown here is derived from an EMBL/GenBank/DDBJ whole genome shotgun (WGS) entry which is preliminary data.</text>
</comment>
<dbReference type="Proteomes" id="UP000836402">
    <property type="component" value="Unassembled WGS sequence"/>
</dbReference>
<feature type="compositionally biased region" description="Low complexity" evidence="1">
    <location>
        <begin position="154"/>
        <end position="168"/>
    </location>
</feature>
<dbReference type="PANTHER" id="PTHR39211:SF1">
    <property type="entry name" value="ABNORMAL SPINDLE-LIKE MICROCEPHALY-ASSOCIATED PROTEIN ASH DOMAIN-CONTAINING PROTEIN"/>
    <property type="match status" value="1"/>
</dbReference>
<feature type="compositionally biased region" description="Polar residues" evidence="1">
    <location>
        <begin position="352"/>
        <end position="364"/>
    </location>
</feature>
<feature type="compositionally biased region" description="Basic and acidic residues" evidence="1">
    <location>
        <begin position="328"/>
        <end position="351"/>
    </location>
</feature>
<dbReference type="EMBL" id="CAJHJG010002535">
    <property type="protein sequence ID" value="CAD6920971.1"/>
    <property type="molecule type" value="Genomic_DNA"/>
</dbReference>
<gene>
    <name evidence="3" type="ORF">A4X03_0g2349</name>
    <name evidence="2" type="ORF">JKIAZH3_G8496</name>
</gene>
<proteinExistence type="predicted"/>
<sequence>MYSDRSPTRLPGQSHSRFDVANDSSDASPVEPKTTWVGAFERVIGDQADSRKQNSIASHSNRSNDHIAEVRAQHADSEGIISLHSIFYSIFTPTGANFLDFGDVNINSTRIRTFTVANVSSSPITLELDSATPEDLVLYVKPDVKVCTERSTSAAGVDQDAASAAGSVEGVKTPPNQPERGRSGQGRTTDRAVLKERFLEALATDSTLPARKENKTWRQAQKRAQAGRNGAAAQYANGDGASFKPRPAINVLAALRSGGKGRLTVPYGRSVAFKDRSLLRDFEYLDLATGLPIDVRRLPAKSKRAQQLDSIEGGSSLRSRGSIRSKRGGADASKDTRETKNAAQRLMERSDTQQTDDASNSANLEPNGESRRLPSLTVKRKAPDASADPTDLTQLSLNDLIVAAERQPDKLGSFYLNNPQAEERHVRMELNLGRELQKAIINQRIQRFDLLKLEPGAEQQVIVVLCPNASSRPHILGNARKQDLRINFRLKEYDASLLHNTTFVQQAENGEVPPLPVRELTVRTTLCRSIMKLGQAHINLGFMEKGETKARKILIQNRSEWALRYRIKKSGNIVSGDIKLGSERYGVVPGHGKREVEFVFSPSYAGHLLEKLVIEDVADHDNDQTILLKAQVRKMPNFSVEPTLLDVGALLPEEVSEPTSFSITNVTGKTRKFVINIDETALRLPPATPTSEGVTLDIAVATASEVSKPSLTAAEEEEVEHISQKLKVAHRKGQADKIQKYEERLNQLGVPIPKVGKPDQGAEQTEPLSAVSTTADGAAENTKSKPEASNAELAAPGESSSRLQKQGSTVTFSLEANESLRVVIHVRVKSADAEPALNTSTDVDSQSESTAASDTGETSTGEADGIEVHPDRTQGSEAAQQAQEVAFTIPITLHENKNKDETSTVELCGVLILSHPDRPRRTANLQPFARRAGVVVFSGSRI</sequence>
<organism evidence="3 4">
    <name type="scientific">Tilletia caries</name>
    <name type="common">wheat bunt fungus</name>
    <dbReference type="NCBI Taxonomy" id="13290"/>
    <lineage>
        <taxon>Eukaryota</taxon>
        <taxon>Fungi</taxon>
        <taxon>Dikarya</taxon>
        <taxon>Basidiomycota</taxon>
        <taxon>Ustilaginomycotina</taxon>
        <taxon>Exobasidiomycetes</taxon>
        <taxon>Tilletiales</taxon>
        <taxon>Tilletiaceae</taxon>
        <taxon>Tilletia</taxon>
    </lineage>
</organism>
<evidence type="ECO:0000313" key="4">
    <source>
        <dbReference type="Proteomes" id="UP000077671"/>
    </source>
</evidence>
<reference evidence="3" key="2">
    <citation type="journal article" date="2019" name="IMA Fungus">
        <title>Genome sequencing and comparison of five Tilletia species to identify candidate genes for the detection of regulated species infecting wheat.</title>
        <authorList>
            <person name="Nguyen H.D.T."/>
            <person name="Sultana T."/>
            <person name="Kesanakurti P."/>
            <person name="Hambleton S."/>
        </authorList>
    </citation>
    <scope>NUCLEOTIDE SEQUENCE</scope>
    <source>
        <strain evidence="3">DAOMC 238032</strain>
    </source>
</reference>
<accession>A0A177UE64</accession>
<dbReference type="InterPro" id="IPR013783">
    <property type="entry name" value="Ig-like_fold"/>
</dbReference>
<feature type="compositionally biased region" description="Polar residues" evidence="1">
    <location>
        <begin position="837"/>
        <end position="861"/>
    </location>
</feature>
<evidence type="ECO:0000313" key="3">
    <source>
        <dbReference type="EMBL" id="KAE8262573.1"/>
    </source>
</evidence>
<reference evidence="3" key="1">
    <citation type="submission" date="2016-04" db="EMBL/GenBank/DDBJ databases">
        <authorList>
            <person name="Nguyen H.D."/>
            <person name="Kesanakurti P."/>
            <person name="Cullis J."/>
            <person name="Levesque C.A."/>
            <person name="Hambleton S."/>
        </authorList>
    </citation>
    <scope>NUCLEOTIDE SEQUENCE</scope>
    <source>
        <strain evidence="3">DAOMC 238032</strain>
    </source>
</reference>
<dbReference type="Gene3D" id="2.60.40.10">
    <property type="entry name" value="Immunoglobulins"/>
    <property type="match status" value="1"/>
</dbReference>
<evidence type="ECO:0000313" key="2">
    <source>
        <dbReference type="EMBL" id="CAD6920971.1"/>
    </source>
</evidence>
<name>A0A177UE64_9BASI</name>